<evidence type="ECO:0000256" key="7">
    <source>
        <dbReference type="SAM" id="Phobius"/>
    </source>
</evidence>
<feature type="domain" description="Mechanosensitive ion channel MscS" evidence="8">
    <location>
        <begin position="109"/>
        <end position="175"/>
    </location>
</feature>
<dbReference type="SUPFAM" id="SSF82861">
    <property type="entry name" value="Mechanosensitive channel protein MscS (YggB), transmembrane region"/>
    <property type="match status" value="1"/>
</dbReference>
<evidence type="ECO:0000256" key="5">
    <source>
        <dbReference type="ARBA" id="ARBA00022989"/>
    </source>
</evidence>
<keyword evidence="11" id="KW-1185">Reference proteome</keyword>
<proteinExistence type="inferred from homology"/>
<sequence length="251" mass="27885">MNFLTINWAKMGEILLAKVFDIAVLTVLFAIFYYLAARIVRRLFKNYAEKKWTDTARILTFSRLTTSGIHYVTIFLYIYTLLGILGIPVGSVLAGAGIFGVALGFAGRDLVADVINGFFIIVEHQINVGDTVAFANLNIEGVVKSVGIRSITVISTDGATTFIPNRNIEALKNYSYQARTVLLDVPVLLTELSKMKAHILMVNSDYPQVEFKGIVNVEDKLFLRSALTASQSDLSALKIEILDKYYKNTEI</sequence>
<evidence type="ECO:0000256" key="2">
    <source>
        <dbReference type="ARBA" id="ARBA00008017"/>
    </source>
</evidence>
<dbReference type="SUPFAM" id="SSF50182">
    <property type="entry name" value="Sm-like ribonucleoproteins"/>
    <property type="match status" value="1"/>
</dbReference>
<protein>
    <submittedName>
        <fullName evidence="10">Mechanosensitive ion channel family protein</fullName>
    </submittedName>
</protein>
<evidence type="ECO:0000256" key="1">
    <source>
        <dbReference type="ARBA" id="ARBA00004651"/>
    </source>
</evidence>
<feature type="transmembrane region" description="Helical" evidence="7">
    <location>
        <begin position="58"/>
        <end position="79"/>
    </location>
</feature>
<evidence type="ECO:0000313" key="11">
    <source>
        <dbReference type="Proteomes" id="UP001595987"/>
    </source>
</evidence>
<evidence type="ECO:0000256" key="4">
    <source>
        <dbReference type="ARBA" id="ARBA00022692"/>
    </source>
</evidence>
<feature type="transmembrane region" description="Helical" evidence="7">
    <location>
        <begin position="85"/>
        <end position="106"/>
    </location>
</feature>
<comment type="subcellular location">
    <subcellularLocation>
        <location evidence="1">Cell membrane</location>
        <topology evidence="1">Multi-pass membrane protein</topology>
    </subcellularLocation>
</comment>
<organism evidence="10 11">
    <name type="scientific">Lactococcus nasutitermitis</name>
    <dbReference type="NCBI Taxonomy" id="1652957"/>
    <lineage>
        <taxon>Bacteria</taxon>
        <taxon>Bacillati</taxon>
        <taxon>Bacillota</taxon>
        <taxon>Bacilli</taxon>
        <taxon>Lactobacillales</taxon>
        <taxon>Streptococcaceae</taxon>
        <taxon>Lactococcus</taxon>
    </lineage>
</organism>
<dbReference type="InterPro" id="IPR045276">
    <property type="entry name" value="YbiO_bact"/>
</dbReference>
<dbReference type="RefSeq" id="WP_213535921.1">
    <property type="nucleotide sequence ID" value="NZ_BOVQ01000005.1"/>
</dbReference>
<keyword evidence="3" id="KW-1003">Cell membrane</keyword>
<dbReference type="InterPro" id="IPR006685">
    <property type="entry name" value="MscS_channel_2nd"/>
</dbReference>
<dbReference type="Pfam" id="PF21088">
    <property type="entry name" value="MS_channel_1st"/>
    <property type="match status" value="1"/>
</dbReference>
<dbReference type="InterPro" id="IPR011014">
    <property type="entry name" value="MscS_channel_TM-2"/>
</dbReference>
<comment type="similarity">
    <text evidence="2">Belongs to the MscS (TC 1.A.23) family.</text>
</comment>
<dbReference type="PANTHER" id="PTHR30460:SF0">
    <property type="entry name" value="MODERATE CONDUCTANCE MECHANOSENSITIVE CHANNEL YBIO"/>
    <property type="match status" value="1"/>
</dbReference>
<dbReference type="PANTHER" id="PTHR30460">
    <property type="entry name" value="MODERATE CONDUCTANCE MECHANOSENSITIVE CHANNEL YBIO"/>
    <property type="match status" value="1"/>
</dbReference>
<name>A0ABV9JGI9_9LACT</name>
<gene>
    <name evidence="10" type="ORF">ACFO26_06775</name>
</gene>
<comment type="caution">
    <text evidence="10">The sequence shown here is derived from an EMBL/GenBank/DDBJ whole genome shotgun (WGS) entry which is preliminary data.</text>
</comment>
<evidence type="ECO:0000256" key="6">
    <source>
        <dbReference type="ARBA" id="ARBA00023136"/>
    </source>
</evidence>
<dbReference type="Pfam" id="PF00924">
    <property type="entry name" value="MS_channel_2nd"/>
    <property type="match status" value="1"/>
</dbReference>
<dbReference type="InterPro" id="IPR023408">
    <property type="entry name" value="MscS_beta-dom_sf"/>
</dbReference>
<accession>A0ABV9JGI9</accession>
<keyword evidence="5 7" id="KW-1133">Transmembrane helix</keyword>
<dbReference type="Proteomes" id="UP001595987">
    <property type="component" value="Unassembled WGS sequence"/>
</dbReference>
<keyword evidence="4 7" id="KW-0812">Transmembrane</keyword>
<evidence type="ECO:0000259" key="9">
    <source>
        <dbReference type="Pfam" id="PF21088"/>
    </source>
</evidence>
<keyword evidence="6 7" id="KW-0472">Membrane</keyword>
<dbReference type="InterPro" id="IPR010920">
    <property type="entry name" value="LSM_dom_sf"/>
</dbReference>
<evidence type="ECO:0000313" key="10">
    <source>
        <dbReference type="EMBL" id="MFC4652610.1"/>
    </source>
</evidence>
<evidence type="ECO:0000259" key="8">
    <source>
        <dbReference type="Pfam" id="PF00924"/>
    </source>
</evidence>
<evidence type="ECO:0000256" key="3">
    <source>
        <dbReference type="ARBA" id="ARBA00022475"/>
    </source>
</evidence>
<dbReference type="InterPro" id="IPR049142">
    <property type="entry name" value="MS_channel_1st"/>
</dbReference>
<dbReference type="Gene3D" id="1.10.287.1260">
    <property type="match status" value="1"/>
</dbReference>
<feature type="domain" description="Mechanosensitive ion channel transmembrane helices 2/3" evidence="9">
    <location>
        <begin position="71"/>
        <end position="107"/>
    </location>
</feature>
<dbReference type="Gene3D" id="2.30.30.60">
    <property type="match status" value="1"/>
</dbReference>
<dbReference type="EMBL" id="JBHSGD010000005">
    <property type="protein sequence ID" value="MFC4652610.1"/>
    <property type="molecule type" value="Genomic_DNA"/>
</dbReference>
<reference evidence="11" key="1">
    <citation type="journal article" date="2019" name="Int. J. Syst. Evol. Microbiol.">
        <title>The Global Catalogue of Microorganisms (GCM) 10K type strain sequencing project: providing services to taxonomists for standard genome sequencing and annotation.</title>
        <authorList>
            <consortium name="The Broad Institute Genomics Platform"/>
            <consortium name="The Broad Institute Genome Sequencing Center for Infectious Disease"/>
            <person name="Wu L."/>
            <person name="Ma J."/>
        </authorList>
    </citation>
    <scope>NUCLEOTIDE SEQUENCE [LARGE SCALE GENOMIC DNA]</scope>
    <source>
        <strain evidence="11">CCUG 63287</strain>
    </source>
</reference>
<feature type="transmembrane region" description="Helical" evidence="7">
    <location>
        <begin position="15"/>
        <end position="37"/>
    </location>
</feature>